<protein>
    <recommendedName>
        <fullName evidence="4">Cell adhesion domain-containing protein</fullName>
    </recommendedName>
</protein>
<organism evidence="2 3">
    <name type="scientific">Clostridium saccharobutylicum</name>
    <dbReference type="NCBI Taxonomy" id="169679"/>
    <lineage>
        <taxon>Bacteria</taxon>
        <taxon>Bacillati</taxon>
        <taxon>Bacillota</taxon>
        <taxon>Clostridia</taxon>
        <taxon>Eubacteriales</taxon>
        <taxon>Clostridiaceae</taxon>
        <taxon>Clostridium</taxon>
    </lineage>
</organism>
<dbReference type="SUPFAM" id="SSF53474">
    <property type="entry name" value="alpha/beta-Hydrolases"/>
    <property type="match status" value="1"/>
</dbReference>
<dbReference type="STRING" id="169679.CSACC_14740"/>
<proteinExistence type="predicted"/>
<accession>A0A1S8NB92</accession>
<dbReference type="RefSeq" id="WP_077865148.1">
    <property type="nucleotide sequence ID" value="NZ_LZYZ01000003.1"/>
</dbReference>
<dbReference type="Gene3D" id="3.40.50.1820">
    <property type="entry name" value="alpha/beta hydrolase"/>
    <property type="match status" value="1"/>
</dbReference>
<reference evidence="2 3" key="1">
    <citation type="submission" date="2016-05" db="EMBL/GenBank/DDBJ databases">
        <title>Microbial solvent formation.</title>
        <authorList>
            <person name="Poehlein A."/>
            <person name="Montoya Solano J.D."/>
            <person name="Flitsch S."/>
            <person name="Krabben P."/>
            <person name="Duerre P."/>
            <person name="Daniel R."/>
        </authorList>
    </citation>
    <scope>NUCLEOTIDE SEQUENCE [LARGE SCALE GENOMIC DNA]</scope>
    <source>
        <strain evidence="2 3">L1-8</strain>
    </source>
</reference>
<feature type="signal peptide" evidence="1">
    <location>
        <begin position="1"/>
        <end position="28"/>
    </location>
</feature>
<dbReference type="EMBL" id="LZYZ01000003">
    <property type="protein sequence ID" value="OOM13755.1"/>
    <property type="molecule type" value="Genomic_DNA"/>
</dbReference>
<dbReference type="InterPro" id="IPR029058">
    <property type="entry name" value="AB_hydrolase_fold"/>
</dbReference>
<sequence length="377" mass="42807">MKAKVCKICVFFIACFSIFLINGIQAKAADLTPDYGIYWYGKGNVSEKFVPGQSNRYFDPIKPTIIYVHGWQKDSQPNNRRESFNFKDENGNVVNGADAWIDKGWNIGIFYWDMFSDEFSVTDAEAKIWSNNGPQKMRWRDHSGNYHDSDYKNAGELFYNTYVQAMKDYKGNNIRIAGHSLGNQMATYLTKRVYDAADAGQISKNLKPNRLSLLDPYWSNGAKSYLNNKWTGEACREYVKDLKSKGTAIELYRSTYIDETPAGDNNQGELDQTAFVHLNAWFKNSFDIAGKHNAAVSIYFTSYSSLAPALYNRDGYKKYSKIAGNAPSAASSDTEIKNFMNSNYRYDQYTGVYTLSSADNGFAQIDRNSMVYVVPIN</sequence>
<evidence type="ECO:0000313" key="2">
    <source>
        <dbReference type="EMBL" id="OOM13755.1"/>
    </source>
</evidence>
<comment type="caution">
    <text evidence="2">The sequence shown here is derived from an EMBL/GenBank/DDBJ whole genome shotgun (WGS) entry which is preliminary data.</text>
</comment>
<dbReference type="AlphaFoldDB" id="A0A1S8NB92"/>
<dbReference type="Proteomes" id="UP000191154">
    <property type="component" value="Unassembled WGS sequence"/>
</dbReference>
<keyword evidence="1" id="KW-0732">Signal</keyword>
<evidence type="ECO:0008006" key="4">
    <source>
        <dbReference type="Google" id="ProtNLM"/>
    </source>
</evidence>
<evidence type="ECO:0000256" key="1">
    <source>
        <dbReference type="SAM" id="SignalP"/>
    </source>
</evidence>
<evidence type="ECO:0000313" key="3">
    <source>
        <dbReference type="Proteomes" id="UP000191154"/>
    </source>
</evidence>
<feature type="chain" id="PRO_5012481585" description="Cell adhesion domain-containing protein" evidence="1">
    <location>
        <begin position="29"/>
        <end position="377"/>
    </location>
</feature>
<name>A0A1S8NB92_CLOSA</name>
<gene>
    <name evidence="2" type="ORF">CLOSAC_18410</name>
</gene>